<proteinExistence type="predicted"/>
<dbReference type="GO" id="GO:0051301">
    <property type="term" value="P:cell division"/>
    <property type="evidence" value="ECO:0007669"/>
    <property type="project" value="UniProtKB-KW"/>
</dbReference>
<evidence type="ECO:0000313" key="3">
    <source>
        <dbReference type="Proteomes" id="UP000002440"/>
    </source>
</evidence>
<dbReference type="RefSeq" id="WP_011480560.1">
    <property type="nucleotide sequence ID" value="NC_007947.1"/>
</dbReference>
<name>Q1GYT0_METFK</name>
<dbReference type="AlphaFoldDB" id="Q1GYT0"/>
<gene>
    <name evidence="2" type="ordered locus">Mfla_2340</name>
</gene>
<dbReference type="Proteomes" id="UP000002440">
    <property type="component" value="Chromosome"/>
</dbReference>
<dbReference type="STRING" id="265072.Mfla_2340"/>
<dbReference type="Pfam" id="PF13103">
    <property type="entry name" value="TonB_2"/>
    <property type="match status" value="1"/>
</dbReference>
<evidence type="ECO:0000256" key="1">
    <source>
        <dbReference type="SAM" id="MobiDB-lite"/>
    </source>
</evidence>
<dbReference type="EMBL" id="CP000284">
    <property type="protein sequence ID" value="ABE50607.1"/>
    <property type="molecule type" value="Genomic_DNA"/>
</dbReference>
<sequence length="276" mass="30845">MKKRRANPYKARAAALSLFVHLLLLALLLVSFEWKTQPPVMVAQVELWESLPADNPVVKPPQPQPVPEPPTPEPKPAPQPEPKPEPKPEPAPEPQAEIQVKKEPEKPKPPKPEKKPEPKKPEKKPDPKKPEPKKPVPKKEDKVKLDELKKLQQELLEESSQPAPAQKQGPTQLGANVANQGEIDKYLGQIRDKIRRNVNRQLCGTGKPELEVGISLMPTGEVIGVPRILKSSGLPACDEAIERAILQAQPLPVPTQPDLFSKFRDLRLKFRPNEEN</sequence>
<dbReference type="HOGENOM" id="CLU_061525_0_0_4"/>
<accession>Q1GYT0</accession>
<evidence type="ECO:0000313" key="2">
    <source>
        <dbReference type="EMBL" id="ABE50607.1"/>
    </source>
</evidence>
<dbReference type="KEGG" id="mfa:Mfla_2340"/>
<feature type="compositionally biased region" description="Basic and acidic residues" evidence="1">
    <location>
        <begin position="99"/>
        <end position="144"/>
    </location>
</feature>
<dbReference type="PRINTS" id="PR01217">
    <property type="entry name" value="PRICHEXTENSN"/>
</dbReference>
<dbReference type="OrthoDB" id="5298892at2"/>
<keyword evidence="2" id="KW-0131">Cell cycle</keyword>
<protein>
    <submittedName>
        <fullName evidence="2">Cell division and transport-associated protein TolA</fullName>
    </submittedName>
</protein>
<organism evidence="2 3">
    <name type="scientific">Methylobacillus flagellatus (strain ATCC 51484 / DSM 6875 / VKM B-1610 / KT)</name>
    <dbReference type="NCBI Taxonomy" id="265072"/>
    <lineage>
        <taxon>Bacteria</taxon>
        <taxon>Pseudomonadati</taxon>
        <taxon>Pseudomonadota</taxon>
        <taxon>Betaproteobacteria</taxon>
        <taxon>Nitrosomonadales</taxon>
        <taxon>Methylophilaceae</taxon>
        <taxon>Methylobacillus</taxon>
    </lineage>
</organism>
<reference evidence="2 3" key="1">
    <citation type="submission" date="2006-03" db="EMBL/GenBank/DDBJ databases">
        <title>Complete sequence of Methylobacillus flagellatus KT.</title>
        <authorList>
            <consortium name="US DOE Joint Genome Institute"/>
            <person name="Copeland A."/>
            <person name="Lucas S."/>
            <person name="Lapidus A."/>
            <person name="Barry K."/>
            <person name="Detter J.C."/>
            <person name="Glavina del Rio T."/>
            <person name="Hammon N."/>
            <person name="Israni S."/>
            <person name="Dalin E."/>
            <person name="Tice H."/>
            <person name="Pitluck S."/>
            <person name="Brettin T."/>
            <person name="Bruce D."/>
            <person name="Han C."/>
            <person name="Tapia R."/>
            <person name="Saunders E."/>
            <person name="Gilna P."/>
            <person name="Schmutz J."/>
            <person name="Larimer F."/>
            <person name="Land M."/>
            <person name="Kyrpides N."/>
            <person name="Anderson I."/>
            <person name="Richardson P."/>
        </authorList>
    </citation>
    <scope>NUCLEOTIDE SEQUENCE [LARGE SCALE GENOMIC DNA]</scope>
    <source>
        <strain evidence="3">KT / ATCC 51484 / DSM 6875</strain>
    </source>
</reference>
<feature type="region of interest" description="Disordered" evidence="1">
    <location>
        <begin position="54"/>
        <end position="144"/>
    </location>
</feature>
<keyword evidence="2" id="KW-0132">Cell division</keyword>
<dbReference type="eggNOG" id="COG3064">
    <property type="taxonomic scope" value="Bacteria"/>
</dbReference>
<feature type="compositionally biased region" description="Pro residues" evidence="1">
    <location>
        <begin position="58"/>
        <end position="81"/>
    </location>
</feature>
<dbReference type="Gene3D" id="3.30.1150.10">
    <property type="match status" value="1"/>
</dbReference>
<dbReference type="SUPFAM" id="SSF74653">
    <property type="entry name" value="TolA/TonB C-terminal domain"/>
    <property type="match status" value="1"/>
</dbReference>
<keyword evidence="3" id="KW-1185">Reference proteome</keyword>